<dbReference type="PANTHER" id="PTHR20875:SF0">
    <property type="entry name" value="GH12158P"/>
    <property type="match status" value="1"/>
</dbReference>
<dbReference type="SUPFAM" id="SSF47473">
    <property type="entry name" value="EF-hand"/>
    <property type="match status" value="1"/>
</dbReference>
<accession>A0A836CAW4</accession>
<reference evidence="1" key="1">
    <citation type="submission" date="2021-02" db="EMBL/GenBank/DDBJ databases">
        <title>First Annotated Genome of the Yellow-green Alga Tribonema minus.</title>
        <authorList>
            <person name="Mahan K.M."/>
        </authorList>
    </citation>
    <scope>NUCLEOTIDE SEQUENCE</scope>
    <source>
        <strain evidence="1">UTEX B ZZ1240</strain>
    </source>
</reference>
<evidence type="ECO:0000313" key="2">
    <source>
        <dbReference type="Proteomes" id="UP000664859"/>
    </source>
</evidence>
<evidence type="ECO:0000313" key="1">
    <source>
        <dbReference type="EMBL" id="KAG5177611.1"/>
    </source>
</evidence>
<sequence length="911" mass="95718">MAEIGAHAALGAVLRRVRRLVREKRIPLETFFTPFDQHHSRKITKKQFVRALSGTGAALTEADTALLCDVYGLQQHGMSDLVLYRDFCEAVMQDNFKINAAAAVMLPNDCEPPVVFGVANPALSAHERALLVEALHEMRRAAREKGLVVKNLYLDFDPLRSGCVSGDQLMRVIGAYALLCGQKLVDVAQLVRALRRHVDRGRQSDEGNGSGLSPLEAQQVQNLLEDMARQVAREGLLLKPAFAGFDRCHEACIAKEQFLRVLDSLKLVNVDSSAAHALCRRYSARDVHHRATKHQSFVRYLAFVNDVLALMRHDATPRAAASAAAAAATQQQRSAGGACDGKVSGCGGGAGASGSSCGDDATVPRRRAPRDAAALLRALREERATRPCAAAELLRDFDPLRHGTVTRAQFSRALRAASGIELSDAEVTALCRRYAAAGGAAAGGAAAAGPQLDVLERIVYRPFLADVDCAVAVPELENFCARTAPTPRRFSLHHAPTCAHTHAFDSSVSSPPSAAVTAAAAAAAAAAVQMRVAAFLRDAALRRVQRGFDIARALRDLDPRGSGTVTDAQLQRALSAEGAATDTATLHALCAKFRHESEDSGLVAYRALLSAAEEAASRGPLATPRRAPGVAEYRALVQAQRATVPTAPAAQQHGAGARAPPAAADAAAVRAALLAVRRHALRLRCDLRALLSAEDPAGRGEITVSALRHRLALAGIALDARSLRALEASYRGTKFGDHLNWRALCADVAAAREDTSTTASTSAITAAAAAVTGACCLPTIAAAAAPFAGLPGAAAAAAAVADGGAARGKVATPRSWGQQRLALKLRQALHSQDGAPLSELVRTCTRHDRGEVGLVSESAFFEALAATAGAGASAVRLGAPERDALADLLVVRKPGELLGVVDYRRFVAGMA</sequence>
<dbReference type="Proteomes" id="UP000664859">
    <property type="component" value="Unassembled WGS sequence"/>
</dbReference>
<keyword evidence="2" id="KW-1185">Reference proteome</keyword>
<dbReference type="InterPro" id="IPR011992">
    <property type="entry name" value="EF-hand-dom_pair"/>
</dbReference>
<protein>
    <submittedName>
        <fullName evidence="1">Uncharacterized protein</fullName>
    </submittedName>
</protein>
<dbReference type="InterPro" id="IPR052603">
    <property type="entry name" value="EFCB6"/>
</dbReference>
<organism evidence="1 2">
    <name type="scientific">Tribonema minus</name>
    <dbReference type="NCBI Taxonomy" id="303371"/>
    <lineage>
        <taxon>Eukaryota</taxon>
        <taxon>Sar</taxon>
        <taxon>Stramenopiles</taxon>
        <taxon>Ochrophyta</taxon>
        <taxon>PX clade</taxon>
        <taxon>Xanthophyceae</taxon>
        <taxon>Tribonematales</taxon>
        <taxon>Tribonemataceae</taxon>
        <taxon>Tribonema</taxon>
    </lineage>
</organism>
<dbReference type="EMBL" id="JAFCMP010000523">
    <property type="protein sequence ID" value="KAG5177611.1"/>
    <property type="molecule type" value="Genomic_DNA"/>
</dbReference>
<comment type="caution">
    <text evidence="1">The sequence shown here is derived from an EMBL/GenBank/DDBJ whole genome shotgun (WGS) entry which is preliminary data.</text>
</comment>
<dbReference type="PANTHER" id="PTHR20875">
    <property type="entry name" value="EF-HAND CALCIUM-BINDING DOMAIN-CONTAINING PROTEIN 6-RELATED"/>
    <property type="match status" value="1"/>
</dbReference>
<dbReference type="AlphaFoldDB" id="A0A836CAW4"/>
<dbReference type="Gene3D" id="1.10.238.10">
    <property type="entry name" value="EF-hand"/>
    <property type="match status" value="1"/>
</dbReference>
<proteinExistence type="predicted"/>
<dbReference type="OrthoDB" id="187808at2759"/>
<gene>
    <name evidence="1" type="ORF">JKP88DRAFT_248679</name>
</gene>
<name>A0A836CAW4_9STRA</name>